<dbReference type="EMBL" id="LECW02000012">
    <property type="protein sequence ID" value="KRT94369.1"/>
    <property type="molecule type" value="Genomic_DNA"/>
</dbReference>
<dbReference type="InterPro" id="IPR007344">
    <property type="entry name" value="GrpB/CoaE"/>
</dbReference>
<name>A0A0J6E6K0_9BACI</name>
<evidence type="ECO:0000313" key="3">
    <source>
        <dbReference type="Proteomes" id="UP000036168"/>
    </source>
</evidence>
<reference evidence="2 4" key="3">
    <citation type="submission" date="2023-03" db="EMBL/GenBank/DDBJ databases">
        <title>Agriculturally important microbes genome sequencing.</title>
        <authorList>
            <person name="Dunlap C."/>
        </authorList>
    </citation>
    <scope>NUCLEOTIDE SEQUENCE [LARGE SCALE GENOMIC DNA]</scope>
    <source>
        <strain evidence="2 4">CBP-3203</strain>
    </source>
</reference>
<dbReference type="EMBL" id="JARRTL010000011">
    <property type="protein sequence ID" value="MEC0485902.1"/>
    <property type="molecule type" value="Genomic_DNA"/>
</dbReference>
<dbReference type="Proteomes" id="UP001341297">
    <property type="component" value="Unassembled WGS sequence"/>
</dbReference>
<dbReference type="Proteomes" id="UP000036168">
    <property type="component" value="Unassembled WGS sequence"/>
</dbReference>
<dbReference type="PATRIC" id="fig|1664069.3.peg.4896"/>
<organism evidence="1 3">
    <name type="scientific">Bacillus glycinifermentans</name>
    <dbReference type="NCBI Taxonomy" id="1664069"/>
    <lineage>
        <taxon>Bacteria</taxon>
        <taxon>Bacillati</taxon>
        <taxon>Bacillota</taxon>
        <taxon>Bacilli</taxon>
        <taxon>Bacillales</taxon>
        <taxon>Bacillaceae</taxon>
        <taxon>Bacillus</taxon>
    </lineage>
</organism>
<dbReference type="PANTHER" id="PTHR34822:SF1">
    <property type="entry name" value="GRPB FAMILY PROTEIN"/>
    <property type="match status" value="1"/>
</dbReference>
<dbReference type="InterPro" id="IPR043519">
    <property type="entry name" value="NT_sf"/>
</dbReference>
<evidence type="ECO:0000313" key="1">
    <source>
        <dbReference type="EMBL" id="KRT94369.1"/>
    </source>
</evidence>
<comment type="caution">
    <text evidence="1">The sequence shown here is derived from an EMBL/GenBank/DDBJ whole genome shotgun (WGS) entry which is preliminary data.</text>
</comment>
<reference evidence="1 3" key="1">
    <citation type="journal article" date="2015" name="Int. J. Syst. Evol. Microbiol.">
        <title>Bacillus glycinifermentans sp. nov., isolated from fermented soybean paste.</title>
        <authorList>
            <person name="Kim S.J."/>
            <person name="Dunlap C.A."/>
            <person name="Kwon S.W."/>
            <person name="Rooney A.P."/>
        </authorList>
    </citation>
    <scope>NUCLEOTIDE SEQUENCE [LARGE SCALE GENOMIC DNA]</scope>
    <source>
        <strain evidence="1 3">GO-13</strain>
    </source>
</reference>
<reference evidence="1" key="2">
    <citation type="submission" date="2015-10" db="EMBL/GenBank/DDBJ databases">
        <authorList>
            <person name="Gilbert D.G."/>
        </authorList>
    </citation>
    <scope>NUCLEOTIDE SEQUENCE</scope>
    <source>
        <strain evidence="1">GO-13</strain>
    </source>
</reference>
<dbReference type="RefSeq" id="WP_048406914.1">
    <property type="nucleotide sequence ID" value="NZ_CP023481.1"/>
</dbReference>
<sequence>MDATIMIEDAKPEWPERYETEKKRLQPVFGKIALGIEHIGSTAVPGLAAKPVLDLMVGVKHLSEAERLIEPLSDLGYEHVFHEAFPARRFFRKGKRRAGTHHLHIYVYKSEEWKNQLRFRDYLRAHPKVREDYETLKRDLAKHFPHDRDSYTKGKAPYITHIVEKAKREEQAHVQEHEE</sequence>
<evidence type="ECO:0000313" key="2">
    <source>
        <dbReference type="EMBL" id="MEC0485902.1"/>
    </source>
</evidence>
<evidence type="ECO:0000313" key="4">
    <source>
        <dbReference type="Proteomes" id="UP001341297"/>
    </source>
</evidence>
<dbReference type="Gene3D" id="3.30.460.10">
    <property type="entry name" value="Beta Polymerase, domain 2"/>
    <property type="match status" value="1"/>
</dbReference>
<protein>
    <submittedName>
        <fullName evidence="2">GrpB family protein</fullName>
    </submittedName>
</protein>
<dbReference type="AlphaFoldDB" id="A0A0J6E6K0"/>
<dbReference type="SUPFAM" id="SSF81301">
    <property type="entry name" value="Nucleotidyltransferase"/>
    <property type="match status" value="1"/>
</dbReference>
<accession>A0A0J6E6K0</accession>
<proteinExistence type="predicted"/>
<dbReference type="STRING" id="1664069.BGLY_3924"/>
<dbReference type="PANTHER" id="PTHR34822">
    <property type="entry name" value="GRPB DOMAIN PROTEIN (AFU_ORTHOLOGUE AFUA_1G01530)"/>
    <property type="match status" value="1"/>
</dbReference>
<keyword evidence="4" id="KW-1185">Reference proteome</keyword>
<dbReference type="Pfam" id="PF04229">
    <property type="entry name" value="GrpB"/>
    <property type="match status" value="1"/>
</dbReference>
<dbReference type="OrthoDB" id="9799092at2"/>
<gene>
    <name evidence="1" type="ORF">AB447_203530</name>
    <name evidence="2" type="ORF">P8828_13840</name>
</gene>